<protein>
    <submittedName>
        <fullName evidence="1">Uncharacterized protein</fullName>
    </submittedName>
</protein>
<name>A0A4Z0RAK7_9FIRM</name>
<dbReference type="EMBL" id="SPQQ01000001">
    <property type="protein sequence ID" value="TGE39820.1"/>
    <property type="molecule type" value="Genomic_DNA"/>
</dbReference>
<evidence type="ECO:0000313" key="1">
    <source>
        <dbReference type="EMBL" id="TGE39820.1"/>
    </source>
</evidence>
<reference evidence="1 2" key="1">
    <citation type="submission" date="2019-03" db="EMBL/GenBank/DDBJ databases">
        <title>Draft Genome Sequence of Desulfosporosinus fructosivorans Strain 63.6F, Isolated from Marine Sediment in the Baltic Sea.</title>
        <authorList>
            <person name="Hausmann B."/>
            <person name="Vandieken V."/>
            <person name="Pjevac P."/>
            <person name="Schreck K."/>
            <person name="Herbold C.W."/>
            <person name="Loy A."/>
        </authorList>
    </citation>
    <scope>NUCLEOTIDE SEQUENCE [LARGE SCALE GENOMIC DNA]</scope>
    <source>
        <strain evidence="1 2">63.6F</strain>
    </source>
</reference>
<dbReference type="Proteomes" id="UP000298460">
    <property type="component" value="Unassembled WGS sequence"/>
</dbReference>
<gene>
    <name evidence="1" type="ORF">E4K67_02175</name>
</gene>
<organism evidence="1 2">
    <name type="scientific">Desulfosporosinus fructosivorans</name>
    <dbReference type="NCBI Taxonomy" id="2018669"/>
    <lineage>
        <taxon>Bacteria</taxon>
        <taxon>Bacillati</taxon>
        <taxon>Bacillota</taxon>
        <taxon>Clostridia</taxon>
        <taxon>Eubacteriales</taxon>
        <taxon>Desulfitobacteriaceae</taxon>
        <taxon>Desulfosporosinus</taxon>
    </lineage>
</organism>
<accession>A0A4Z0RAK7</accession>
<dbReference type="AlphaFoldDB" id="A0A4Z0RAK7"/>
<keyword evidence="2" id="KW-1185">Reference proteome</keyword>
<sequence>MFPVRIVPGPIVLAHLRLGSLTHERIRAIGYSVIKVPVGEKSSSHLLGQLSLFRRPFNGIFPNKKRLAVE</sequence>
<comment type="caution">
    <text evidence="1">The sequence shown here is derived from an EMBL/GenBank/DDBJ whole genome shotgun (WGS) entry which is preliminary data.</text>
</comment>
<proteinExistence type="predicted"/>
<evidence type="ECO:0000313" key="2">
    <source>
        <dbReference type="Proteomes" id="UP000298460"/>
    </source>
</evidence>